<keyword evidence="1" id="KW-0732">Signal</keyword>
<organism evidence="2">
    <name type="scientific">Anguilla anguilla</name>
    <name type="common">European freshwater eel</name>
    <name type="synonym">Muraena anguilla</name>
    <dbReference type="NCBI Taxonomy" id="7936"/>
    <lineage>
        <taxon>Eukaryota</taxon>
        <taxon>Metazoa</taxon>
        <taxon>Chordata</taxon>
        <taxon>Craniata</taxon>
        <taxon>Vertebrata</taxon>
        <taxon>Euteleostomi</taxon>
        <taxon>Actinopterygii</taxon>
        <taxon>Neopterygii</taxon>
        <taxon>Teleostei</taxon>
        <taxon>Anguilliformes</taxon>
        <taxon>Anguillidae</taxon>
        <taxon>Anguilla</taxon>
    </lineage>
</organism>
<sequence length="69" mass="7784">MTVNFFRIFFVAASGCGFLQFGSERSVLRSNERTSGLHPGLEPCSQIWCGLNHVARHWLPTDTILHSHL</sequence>
<reference evidence="2" key="1">
    <citation type="submission" date="2014-11" db="EMBL/GenBank/DDBJ databases">
        <authorList>
            <person name="Amaro Gonzalez C."/>
        </authorList>
    </citation>
    <scope>NUCLEOTIDE SEQUENCE</scope>
</reference>
<evidence type="ECO:0000256" key="1">
    <source>
        <dbReference type="SAM" id="SignalP"/>
    </source>
</evidence>
<protein>
    <recommendedName>
        <fullName evidence="3">Secreted protein</fullName>
    </recommendedName>
</protein>
<dbReference type="EMBL" id="GBXM01062977">
    <property type="protein sequence ID" value="JAH45600.1"/>
    <property type="molecule type" value="Transcribed_RNA"/>
</dbReference>
<evidence type="ECO:0000313" key="2">
    <source>
        <dbReference type="EMBL" id="JAH45600.1"/>
    </source>
</evidence>
<dbReference type="AlphaFoldDB" id="A0A0E9SY56"/>
<proteinExistence type="predicted"/>
<feature type="signal peptide" evidence="1">
    <location>
        <begin position="1"/>
        <end position="15"/>
    </location>
</feature>
<evidence type="ECO:0008006" key="3">
    <source>
        <dbReference type="Google" id="ProtNLM"/>
    </source>
</evidence>
<feature type="chain" id="PRO_5012768498" description="Secreted protein" evidence="1">
    <location>
        <begin position="16"/>
        <end position="69"/>
    </location>
</feature>
<name>A0A0E9SY56_ANGAN</name>
<accession>A0A0E9SY56</accession>
<reference evidence="2" key="2">
    <citation type="journal article" date="2015" name="Fish Shellfish Immunol.">
        <title>Early steps in the European eel (Anguilla anguilla)-Vibrio vulnificus interaction in the gills: Role of the RtxA13 toxin.</title>
        <authorList>
            <person name="Callol A."/>
            <person name="Pajuelo D."/>
            <person name="Ebbesson L."/>
            <person name="Teles M."/>
            <person name="MacKenzie S."/>
            <person name="Amaro C."/>
        </authorList>
    </citation>
    <scope>NUCLEOTIDE SEQUENCE</scope>
</reference>